<dbReference type="PANTHER" id="PTHR17490">
    <property type="entry name" value="SUA5"/>
    <property type="match status" value="1"/>
</dbReference>
<gene>
    <name evidence="11" type="ORF">CRENBAI_023376</name>
</gene>
<feature type="transmembrane region" description="Helical" evidence="9">
    <location>
        <begin position="209"/>
        <end position="230"/>
    </location>
</feature>
<feature type="region of interest" description="Disordered" evidence="8">
    <location>
        <begin position="534"/>
        <end position="564"/>
    </location>
</feature>
<evidence type="ECO:0000256" key="5">
    <source>
        <dbReference type="ARBA" id="ARBA00022490"/>
    </source>
</evidence>
<keyword evidence="6" id="KW-0808">Transferase</keyword>
<dbReference type="GO" id="GO:0005737">
    <property type="term" value="C:cytoplasm"/>
    <property type="evidence" value="ECO:0007669"/>
    <property type="project" value="UniProtKB-SubCell"/>
</dbReference>
<evidence type="ECO:0000313" key="12">
    <source>
        <dbReference type="Proteomes" id="UP001311232"/>
    </source>
</evidence>
<reference evidence="11 12" key="1">
    <citation type="submission" date="2021-06" db="EMBL/GenBank/DDBJ databases">
        <authorList>
            <person name="Palmer J.M."/>
        </authorList>
    </citation>
    <scope>NUCLEOTIDE SEQUENCE [LARGE SCALE GENOMIC DNA]</scope>
    <source>
        <strain evidence="11 12">MEX-2019</strain>
        <tissue evidence="11">Muscle</tissue>
    </source>
</reference>
<sequence length="583" mass="62719">MAQSNSIYVSLGILGILGGSLLLLVNSYGSSSEKDFIPHTALGILLLIISALVAYTGVRHTLSHSQLFSSLCLTVSALWCGLGLVYILTGQSVLPLSELKSSLIPGLAAFTLALFIIGTVALFMNNPVLLVIAVSISLACAHQIAGLSDSGLGQSAIAANYLLVCLVCAYFGFGRLLSTITQGKVRPPGTVMKQKFELKTEQNQSCSDVVTVGLVMNLLSASVIACPLLGVVPQLSVGHVPWLWTAGVFQLGMALDKERNTPHRGYSKYADRGGWGHACNVLAAFATSHIWGDRNPLAVGFLPGSDGWWSVAAPVRLSCIPPRGTSSPPNPLRQTFRQARGSKEEQGSVRMYQLAKKHQVKKQAQDRPMSMWISSVKQLEPVRHLLSPLLLDFMEAAWPSSISMVIARGPWLDIFGLGDAAIHIGTPQSIAIRSPDCAVATHLINLVGPIAVTSANPTGEADTTHHNQVYAKLGKKVEGVLCDGPSPENIASTVVDCTKIETGQIGFFRVGLIPKSKVLQIFEEVRNRHRQGYTNPGFEFDLPLQDMQRDQSSTDRTELERGTGNLTAYTVLPPQSRDVRNGP</sequence>
<dbReference type="EC" id="2.7.7.87" evidence="3"/>
<dbReference type="PROSITE" id="PS51163">
    <property type="entry name" value="YRDC"/>
    <property type="match status" value="1"/>
</dbReference>
<accession>A0AAV9RWU6</accession>
<feature type="compositionally biased region" description="Basic and acidic residues" evidence="8">
    <location>
        <begin position="547"/>
        <end position="561"/>
    </location>
</feature>
<keyword evidence="5" id="KW-0963">Cytoplasm</keyword>
<dbReference type="Pfam" id="PF01300">
    <property type="entry name" value="Sua5_yciO_yrdC"/>
    <property type="match status" value="1"/>
</dbReference>
<dbReference type="EMBL" id="JAHHUM010001222">
    <property type="protein sequence ID" value="KAK5613345.1"/>
    <property type="molecule type" value="Genomic_DNA"/>
</dbReference>
<feature type="transmembrane region" description="Helical" evidence="9">
    <location>
        <begin position="103"/>
        <end position="123"/>
    </location>
</feature>
<keyword evidence="12" id="KW-1185">Reference proteome</keyword>
<dbReference type="InterPro" id="IPR006070">
    <property type="entry name" value="Sua5-like_dom"/>
</dbReference>
<keyword evidence="9" id="KW-0812">Transmembrane</keyword>
<evidence type="ECO:0000259" key="10">
    <source>
        <dbReference type="PROSITE" id="PS51163"/>
    </source>
</evidence>
<dbReference type="GO" id="GO:0000049">
    <property type="term" value="F:tRNA binding"/>
    <property type="evidence" value="ECO:0007669"/>
    <property type="project" value="TreeGrafter"/>
</dbReference>
<dbReference type="GO" id="GO:0003725">
    <property type="term" value="F:double-stranded RNA binding"/>
    <property type="evidence" value="ECO:0007669"/>
    <property type="project" value="InterPro"/>
</dbReference>
<feature type="transmembrane region" description="Helical" evidence="9">
    <location>
        <begin position="7"/>
        <end position="24"/>
    </location>
</feature>
<dbReference type="InterPro" id="IPR017945">
    <property type="entry name" value="DHBP_synth_RibB-like_a/b_dom"/>
</dbReference>
<dbReference type="Proteomes" id="UP001311232">
    <property type="component" value="Unassembled WGS sequence"/>
</dbReference>
<evidence type="ECO:0000256" key="3">
    <source>
        <dbReference type="ARBA" id="ARBA00012584"/>
    </source>
</evidence>
<feature type="transmembrane region" description="Helical" evidence="9">
    <location>
        <begin position="128"/>
        <end position="145"/>
    </location>
</feature>
<organism evidence="11 12">
    <name type="scientific">Crenichthys baileyi</name>
    <name type="common">White River springfish</name>
    <dbReference type="NCBI Taxonomy" id="28760"/>
    <lineage>
        <taxon>Eukaryota</taxon>
        <taxon>Metazoa</taxon>
        <taxon>Chordata</taxon>
        <taxon>Craniata</taxon>
        <taxon>Vertebrata</taxon>
        <taxon>Euteleostomi</taxon>
        <taxon>Actinopterygii</taxon>
        <taxon>Neopterygii</taxon>
        <taxon>Teleostei</taxon>
        <taxon>Neoteleostei</taxon>
        <taxon>Acanthomorphata</taxon>
        <taxon>Ovalentaria</taxon>
        <taxon>Atherinomorphae</taxon>
        <taxon>Cyprinodontiformes</taxon>
        <taxon>Goodeidae</taxon>
        <taxon>Crenichthys</taxon>
    </lineage>
</organism>
<evidence type="ECO:0000313" key="11">
    <source>
        <dbReference type="EMBL" id="KAK5613345.1"/>
    </source>
</evidence>
<keyword evidence="9" id="KW-1133">Transmembrane helix</keyword>
<name>A0AAV9RWU6_9TELE</name>
<evidence type="ECO:0000256" key="6">
    <source>
        <dbReference type="ARBA" id="ARBA00022679"/>
    </source>
</evidence>
<evidence type="ECO:0000256" key="7">
    <source>
        <dbReference type="ARBA" id="ARBA00048366"/>
    </source>
</evidence>
<feature type="transmembrane region" description="Helical" evidence="9">
    <location>
        <begin position="36"/>
        <end position="55"/>
    </location>
</feature>
<dbReference type="Gene3D" id="3.90.870.10">
    <property type="entry name" value="DHBP synthase"/>
    <property type="match status" value="1"/>
</dbReference>
<dbReference type="GO" id="GO:0061710">
    <property type="term" value="F:L-threonylcarbamoyladenylate synthase"/>
    <property type="evidence" value="ECO:0007669"/>
    <property type="project" value="UniProtKB-EC"/>
</dbReference>
<dbReference type="AlphaFoldDB" id="A0AAV9RWU6"/>
<keyword evidence="9" id="KW-0472">Membrane</keyword>
<feature type="transmembrane region" description="Helical" evidence="9">
    <location>
        <begin position="67"/>
        <end position="88"/>
    </location>
</feature>
<dbReference type="InterPro" id="IPR050156">
    <property type="entry name" value="TC-AMP_synthase_SUA5"/>
</dbReference>
<comment type="similarity">
    <text evidence="2">Belongs to the SUA5 family.</text>
</comment>
<evidence type="ECO:0000256" key="8">
    <source>
        <dbReference type="SAM" id="MobiDB-lite"/>
    </source>
</evidence>
<dbReference type="FunFam" id="3.90.870.10:FF:000010">
    <property type="entry name" value="Si:ch211-153b23.4"/>
    <property type="match status" value="1"/>
</dbReference>
<proteinExistence type="inferred from homology"/>
<dbReference type="SUPFAM" id="SSF55821">
    <property type="entry name" value="YrdC/RibB"/>
    <property type="match status" value="1"/>
</dbReference>
<evidence type="ECO:0000256" key="1">
    <source>
        <dbReference type="ARBA" id="ARBA00004496"/>
    </source>
</evidence>
<evidence type="ECO:0000256" key="4">
    <source>
        <dbReference type="ARBA" id="ARBA00015492"/>
    </source>
</evidence>
<protein>
    <recommendedName>
        <fullName evidence="4">Threonylcarbamoyl-AMP synthase</fullName>
        <ecNumber evidence="3">2.7.7.87</ecNumber>
    </recommendedName>
</protein>
<feature type="transmembrane region" description="Helical" evidence="9">
    <location>
        <begin position="157"/>
        <end position="177"/>
    </location>
</feature>
<feature type="domain" description="YrdC-like" evidence="10">
    <location>
        <begin position="310"/>
        <end position="513"/>
    </location>
</feature>
<comment type="catalytic activity">
    <reaction evidence="7">
        <text>L-threonine + hydrogencarbonate + ATP = L-threonylcarbamoyladenylate + diphosphate + H2O</text>
        <dbReference type="Rhea" id="RHEA:36407"/>
        <dbReference type="ChEBI" id="CHEBI:15377"/>
        <dbReference type="ChEBI" id="CHEBI:17544"/>
        <dbReference type="ChEBI" id="CHEBI:30616"/>
        <dbReference type="ChEBI" id="CHEBI:33019"/>
        <dbReference type="ChEBI" id="CHEBI:57926"/>
        <dbReference type="ChEBI" id="CHEBI:73682"/>
        <dbReference type="EC" id="2.7.7.87"/>
    </reaction>
</comment>
<comment type="subcellular location">
    <subcellularLocation>
        <location evidence="1">Cytoplasm</location>
    </subcellularLocation>
</comment>
<dbReference type="GO" id="GO:0006450">
    <property type="term" value="P:regulation of translational fidelity"/>
    <property type="evidence" value="ECO:0007669"/>
    <property type="project" value="TreeGrafter"/>
</dbReference>
<comment type="caution">
    <text evidence="11">The sequence shown here is derived from an EMBL/GenBank/DDBJ whole genome shotgun (WGS) entry which is preliminary data.</text>
</comment>
<dbReference type="PANTHER" id="PTHR17490:SF17">
    <property type="entry name" value="THREONYLCARBAMOYL-AMP SYNTHASE"/>
    <property type="match status" value="1"/>
</dbReference>
<evidence type="ECO:0000256" key="9">
    <source>
        <dbReference type="SAM" id="Phobius"/>
    </source>
</evidence>
<evidence type="ECO:0000256" key="2">
    <source>
        <dbReference type="ARBA" id="ARBA00007663"/>
    </source>
</evidence>